<evidence type="ECO:0000256" key="1">
    <source>
        <dbReference type="ARBA" id="ARBA00023016"/>
    </source>
</evidence>
<protein>
    <submittedName>
        <fullName evidence="6">Putative intracellular protease/amidase</fullName>
    </submittedName>
</protein>
<dbReference type="GO" id="GO:0005737">
    <property type="term" value="C:cytoplasm"/>
    <property type="evidence" value="ECO:0007669"/>
    <property type="project" value="TreeGrafter"/>
</dbReference>
<accession>A0A7W7I3G0</accession>
<dbReference type="GO" id="GO:0019172">
    <property type="term" value="F:glyoxalase III activity"/>
    <property type="evidence" value="ECO:0007669"/>
    <property type="project" value="TreeGrafter"/>
</dbReference>
<feature type="compositionally biased region" description="Polar residues" evidence="4">
    <location>
        <begin position="213"/>
        <end position="222"/>
    </location>
</feature>
<dbReference type="CDD" id="cd03141">
    <property type="entry name" value="GATase1_Hsp31_like"/>
    <property type="match status" value="1"/>
</dbReference>
<dbReference type="RefSeq" id="WP_184996760.1">
    <property type="nucleotide sequence ID" value="NZ_BOMK01000021.1"/>
</dbReference>
<dbReference type="PANTHER" id="PTHR48094:SF11">
    <property type="entry name" value="GLUTATHIONE-INDEPENDENT GLYOXALASE HSP31-RELATED"/>
    <property type="match status" value="1"/>
</dbReference>
<gene>
    <name evidence="6" type="ORF">BJ971_006301</name>
</gene>
<dbReference type="InterPro" id="IPR002818">
    <property type="entry name" value="DJ-1/PfpI"/>
</dbReference>
<dbReference type="Pfam" id="PF01965">
    <property type="entry name" value="DJ-1_PfpI"/>
    <property type="match status" value="1"/>
</dbReference>
<evidence type="ECO:0000313" key="7">
    <source>
        <dbReference type="Proteomes" id="UP000578112"/>
    </source>
</evidence>
<dbReference type="SUPFAM" id="SSF52317">
    <property type="entry name" value="Class I glutamine amidotransferase-like"/>
    <property type="match status" value="1"/>
</dbReference>
<sequence>MSSVLMVVTAADSLTLADGDSHPTGFWAEEVATSHRILREAGLDVRIATPGGRPAPVDPISLDERGGVAAEDARDLSAYLDSISAELSRPLVLADARVADYDAVYLPGGHGPMADLATDPDLARILAEADARRLTVAALCHGPAGLLGAVGADGRFLFAGRRLTVFTDDEERQGGLGDRTPYLVESRLRELGAVIASGPAWSSTVVSDGNLITGQNPQSSADTAREVVKAVSESRTR</sequence>
<dbReference type="GO" id="GO:0008233">
    <property type="term" value="F:peptidase activity"/>
    <property type="evidence" value="ECO:0007669"/>
    <property type="project" value="UniProtKB-KW"/>
</dbReference>
<comment type="caution">
    <text evidence="6">The sequence shown here is derived from an EMBL/GenBank/DDBJ whole genome shotgun (WGS) entry which is preliminary data.</text>
</comment>
<dbReference type="GO" id="GO:0006508">
    <property type="term" value="P:proteolysis"/>
    <property type="evidence" value="ECO:0007669"/>
    <property type="project" value="UniProtKB-KW"/>
</dbReference>
<evidence type="ECO:0000313" key="6">
    <source>
        <dbReference type="EMBL" id="MBB4765745.1"/>
    </source>
</evidence>
<feature type="domain" description="DJ-1/PfpI" evidence="5">
    <location>
        <begin position="29"/>
        <end position="229"/>
    </location>
</feature>
<keyword evidence="6" id="KW-0645">Protease</keyword>
<evidence type="ECO:0000256" key="4">
    <source>
        <dbReference type="SAM" id="MobiDB-lite"/>
    </source>
</evidence>
<feature type="compositionally biased region" description="Basic and acidic residues" evidence="4">
    <location>
        <begin position="223"/>
        <end position="237"/>
    </location>
</feature>
<dbReference type="AlphaFoldDB" id="A0A7W7I3G0"/>
<evidence type="ECO:0000256" key="2">
    <source>
        <dbReference type="ARBA" id="ARBA00023239"/>
    </source>
</evidence>
<evidence type="ECO:0000256" key="3">
    <source>
        <dbReference type="ARBA" id="ARBA00038493"/>
    </source>
</evidence>
<proteinExistence type="inferred from homology"/>
<keyword evidence="6" id="KW-0378">Hydrolase</keyword>
<organism evidence="6 7">
    <name type="scientific">Actinoplanes digitatis</name>
    <dbReference type="NCBI Taxonomy" id="1868"/>
    <lineage>
        <taxon>Bacteria</taxon>
        <taxon>Bacillati</taxon>
        <taxon>Actinomycetota</taxon>
        <taxon>Actinomycetes</taxon>
        <taxon>Micromonosporales</taxon>
        <taxon>Micromonosporaceae</taxon>
        <taxon>Actinoplanes</taxon>
    </lineage>
</organism>
<keyword evidence="7" id="KW-1185">Reference proteome</keyword>
<dbReference type="Gene3D" id="3.40.50.880">
    <property type="match status" value="1"/>
</dbReference>
<evidence type="ECO:0000259" key="5">
    <source>
        <dbReference type="Pfam" id="PF01965"/>
    </source>
</evidence>
<keyword evidence="1" id="KW-0346">Stress response</keyword>
<keyword evidence="2" id="KW-0456">Lyase</keyword>
<name>A0A7W7I3G0_9ACTN</name>
<dbReference type="EMBL" id="JACHNH010000001">
    <property type="protein sequence ID" value="MBB4765745.1"/>
    <property type="molecule type" value="Genomic_DNA"/>
</dbReference>
<feature type="region of interest" description="Disordered" evidence="4">
    <location>
        <begin position="213"/>
        <end position="237"/>
    </location>
</feature>
<dbReference type="PANTHER" id="PTHR48094">
    <property type="entry name" value="PROTEIN/NUCLEIC ACID DEGLYCASE DJ-1-RELATED"/>
    <property type="match status" value="1"/>
</dbReference>
<dbReference type="GO" id="GO:0019243">
    <property type="term" value="P:methylglyoxal catabolic process to D-lactate via S-lactoyl-glutathione"/>
    <property type="evidence" value="ECO:0007669"/>
    <property type="project" value="TreeGrafter"/>
</dbReference>
<dbReference type="InterPro" id="IPR029062">
    <property type="entry name" value="Class_I_gatase-like"/>
</dbReference>
<comment type="similarity">
    <text evidence="3">Belongs to the peptidase C56 family. HSP31-like subfamily.</text>
</comment>
<reference evidence="6 7" key="1">
    <citation type="submission" date="2020-08" db="EMBL/GenBank/DDBJ databases">
        <title>Sequencing the genomes of 1000 actinobacteria strains.</title>
        <authorList>
            <person name="Klenk H.-P."/>
        </authorList>
    </citation>
    <scope>NUCLEOTIDE SEQUENCE [LARGE SCALE GENOMIC DNA]</scope>
    <source>
        <strain evidence="6 7">DSM 43149</strain>
    </source>
</reference>
<dbReference type="Proteomes" id="UP000578112">
    <property type="component" value="Unassembled WGS sequence"/>
</dbReference>
<dbReference type="InterPro" id="IPR050325">
    <property type="entry name" value="Prot/Nucl_acid_deglycase"/>
</dbReference>